<evidence type="ECO:0000313" key="4">
    <source>
        <dbReference type="Proteomes" id="UP001596296"/>
    </source>
</evidence>
<dbReference type="EMBL" id="JBHSXL010000006">
    <property type="protein sequence ID" value="MFC6892266.1"/>
    <property type="molecule type" value="Genomic_DNA"/>
</dbReference>
<evidence type="ECO:0000313" key="3">
    <source>
        <dbReference type="EMBL" id="MFC6892266.1"/>
    </source>
</evidence>
<accession>A0ABD5UVT6</accession>
<proteinExistence type="inferred from homology"/>
<dbReference type="PANTHER" id="PTHR11124">
    <property type="entry name" value="VACUOLAR SORTING PROTEIN VPS29"/>
    <property type="match status" value="1"/>
</dbReference>
<comment type="similarity">
    <text evidence="1">Belongs to the metallophosphoesterase superfamily. YfcE family.</text>
</comment>
<dbReference type="GO" id="GO:0046872">
    <property type="term" value="F:metal ion binding"/>
    <property type="evidence" value="ECO:0007669"/>
    <property type="project" value="UniProtKB-KW"/>
</dbReference>
<feature type="domain" description="Calcineurin-like phosphoesterase" evidence="2">
    <location>
        <begin position="2"/>
        <end position="141"/>
    </location>
</feature>
<dbReference type="Proteomes" id="UP001596296">
    <property type="component" value="Unassembled WGS sequence"/>
</dbReference>
<name>A0ABD5UVT6_9EURY</name>
<dbReference type="CDD" id="cd00841">
    <property type="entry name" value="MPP_YfcE"/>
    <property type="match status" value="1"/>
</dbReference>
<dbReference type="InterPro" id="IPR000979">
    <property type="entry name" value="Phosphodiesterase_MJ0936/Vps29"/>
</dbReference>
<dbReference type="RefSeq" id="WP_379742117.1">
    <property type="nucleotide sequence ID" value="NZ_JBHSVN010000001.1"/>
</dbReference>
<dbReference type="InterPro" id="IPR041802">
    <property type="entry name" value="MPP_YfcE"/>
</dbReference>
<dbReference type="Pfam" id="PF12850">
    <property type="entry name" value="Metallophos_2"/>
    <property type="match status" value="1"/>
</dbReference>
<comment type="caution">
    <text evidence="3">The sequence shown here is derived from an EMBL/GenBank/DDBJ whole genome shotgun (WGS) entry which is preliminary data.</text>
</comment>
<keyword evidence="4" id="KW-1185">Reference proteome</keyword>
<organism evidence="3 4">
    <name type="scientific">Halopenitus salinus</name>
    <dbReference type="NCBI Taxonomy" id="1198295"/>
    <lineage>
        <taxon>Archaea</taxon>
        <taxon>Methanobacteriati</taxon>
        <taxon>Methanobacteriota</taxon>
        <taxon>Stenosarchaea group</taxon>
        <taxon>Halobacteria</taxon>
        <taxon>Halobacteriales</taxon>
        <taxon>Haloferacaceae</taxon>
        <taxon>Halopenitus</taxon>
    </lineage>
</organism>
<evidence type="ECO:0000259" key="2">
    <source>
        <dbReference type="Pfam" id="PF12850"/>
    </source>
</evidence>
<dbReference type="NCBIfam" id="TIGR00040">
    <property type="entry name" value="yfcE"/>
    <property type="match status" value="1"/>
</dbReference>
<comment type="cofactor">
    <cofactor evidence="1">
        <name>a divalent metal cation</name>
        <dbReference type="ChEBI" id="CHEBI:60240"/>
    </cofactor>
</comment>
<dbReference type="EC" id="3.1.4.-" evidence="1"/>
<evidence type="ECO:0000256" key="1">
    <source>
        <dbReference type="RuleBase" id="RU362039"/>
    </source>
</evidence>
<protein>
    <recommendedName>
        <fullName evidence="1">Phosphoesterase</fullName>
        <ecNumber evidence="1">3.1.4.-</ecNumber>
    </recommendedName>
</protein>
<dbReference type="SUPFAM" id="SSF56300">
    <property type="entry name" value="Metallo-dependent phosphatases"/>
    <property type="match status" value="1"/>
</dbReference>
<reference evidence="3 4" key="1">
    <citation type="journal article" date="2019" name="Int. J. Syst. Evol. Microbiol.">
        <title>The Global Catalogue of Microorganisms (GCM) 10K type strain sequencing project: providing services to taxonomists for standard genome sequencing and annotation.</title>
        <authorList>
            <consortium name="The Broad Institute Genomics Platform"/>
            <consortium name="The Broad Institute Genome Sequencing Center for Infectious Disease"/>
            <person name="Wu L."/>
            <person name="Ma J."/>
        </authorList>
    </citation>
    <scope>NUCLEOTIDE SEQUENCE [LARGE SCALE GENOMIC DNA]</scope>
    <source>
        <strain evidence="3 4">SKJ47</strain>
    </source>
</reference>
<keyword evidence="1" id="KW-0479">Metal-binding</keyword>
<sequence length="181" mass="19413">MLAIVSDTHSTGGHRLSGATLTAVREAEAVIHAGDFHRESAVEAFAEEAGTLRAVHGNNADAALRDRLPETRTVEYAGVRFAVVHTLRGGRTALRLFGRERDADAVVFGHTHRPTVEEAGGVTLVNPGSHTQPRGNRTAHAELETVDEEGDETGLRGRLVTPGGETFERFRIDPSAGDECE</sequence>
<gene>
    <name evidence="3" type="ORF">ACFQE9_06545</name>
</gene>
<dbReference type="Gene3D" id="3.60.21.10">
    <property type="match status" value="1"/>
</dbReference>
<dbReference type="InterPro" id="IPR029052">
    <property type="entry name" value="Metallo-depent_PP-like"/>
</dbReference>
<dbReference type="InterPro" id="IPR024654">
    <property type="entry name" value="Calcineurin-like_PHP_lpxH"/>
</dbReference>
<dbReference type="GO" id="GO:0016787">
    <property type="term" value="F:hydrolase activity"/>
    <property type="evidence" value="ECO:0007669"/>
    <property type="project" value="UniProtKB-UniRule"/>
</dbReference>
<dbReference type="AlphaFoldDB" id="A0ABD5UVT6"/>